<organism evidence="1 2">
    <name type="scientific">Gordonia phage Flapper</name>
    <dbReference type="NCBI Taxonomy" id="2079415"/>
    <lineage>
        <taxon>Viruses</taxon>
        <taxon>Duplodnaviria</taxon>
        <taxon>Heunggongvirae</taxon>
        <taxon>Uroviricota</taxon>
        <taxon>Caudoviricetes</taxon>
        <taxon>Zierdtviridae</taxon>
        <taxon>Emilbogenvirinae</taxon>
        <taxon>Gruunavirus</taxon>
        <taxon>Gruunavirus flapper</taxon>
    </lineage>
</organism>
<name>A0A2L1IX39_9CAUD</name>
<evidence type="ECO:0000313" key="1">
    <source>
        <dbReference type="EMBL" id="AVD99780.1"/>
    </source>
</evidence>
<reference evidence="1 2" key="1">
    <citation type="submission" date="2018-01" db="EMBL/GenBank/DDBJ databases">
        <authorList>
            <person name="Freeman E."/>
            <person name="St-Pierre M."/>
            <person name="Tero B."/>
            <person name="Wilson B."/>
            <person name="King B."/>
            <person name="Molloy S.D."/>
            <person name="Garlena R.A."/>
            <person name="Russell D.A."/>
            <person name="Pope W.H."/>
            <person name="Jacobs-Sera D."/>
            <person name="Hendrix R.W."/>
            <person name="Hatfull G.F."/>
        </authorList>
    </citation>
    <scope>NUCLEOTIDE SEQUENCE [LARGE SCALE GENOMIC DNA]</scope>
</reference>
<proteinExistence type="predicted"/>
<sequence length="134" mass="15076">MIGMNAWIGGVDIEVWSELNSQQGDSWGEKKAQTKLFTLESVPWVPRTTTMATNDSFRERIESGYTAYLSADDIAKLRENYEFRVTFPTGQQAAFALDGSLEGLMWDQNPLSSIDLGNEVNFKFLRRIGTRSGV</sequence>
<evidence type="ECO:0008006" key="3">
    <source>
        <dbReference type="Google" id="ProtNLM"/>
    </source>
</evidence>
<accession>A0A2L1IX39</accession>
<dbReference type="Proteomes" id="UP000240601">
    <property type="component" value="Segment"/>
</dbReference>
<keyword evidence="2" id="KW-1185">Reference proteome</keyword>
<dbReference type="EMBL" id="MG757157">
    <property type="protein sequence ID" value="AVD99780.1"/>
    <property type="molecule type" value="Genomic_DNA"/>
</dbReference>
<evidence type="ECO:0000313" key="2">
    <source>
        <dbReference type="Proteomes" id="UP000240601"/>
    </source>
</evidence>
<gene>
    <name evidence="1" type="ORF">SEA_FLAPPER_36</name>
</gene>
<protein>
    <recommendedName>
        <fullName evidence="3">Head-to-tail stopper</fullName>
    </recommendedName>
</protein>